<dbReference type="PANTHER" id="PTHR45626:SF16">
    <property type="entry name" value="ATP-DEPENDENT HELICASE ULS1"/>
    <property type="match status" value="1"/>
</dbReference>
<dbReference type="PROSITE" id="PS00518">
    <property type="entry name" value="ZF_RING_1"/>
    <property type="match status" value="1"/>
</dbReference>
<dbReference type="EMBL" id="LGST01000059">
    <property type="protein sequence ID" value="KND96118.1"/>
    <property type="molecule type" value="Genomic_DNA"/>
</dbReference>
<dbReference type="VEuPathDB" id="FungiDB:CJI96_0001936"/>
<dbReference type="InterPro" id="IPR050628">
    <property type="entry name" value="SNF2_RAD54_helicase_TF"/>
</dbReference>
<dbReference type="SMART" id="SM00490">
    <property type="entry name" value="HELICc"/>
    <property type="match status" value="1"/>
</dbReference>
<dbReference type="Gene3D" id="3.40.50.300">
    <property type="entry name" value="P-loop containing nucleotide triphosphate hydrolases"/>
    <property type="match status" value="1"/>
</dbReference>
<dbReference type="SUPFAM" id="SSF57850">
    <property type="entry name" value="RING/U-box"/>
    <property type="match status" value="1"/>
</dbReference>
<feature type="region of interest" description="Disordered" evidence="10">
    <location>
        <begin position="102"/>
        <end position="159"/>
    </location>
</feature>
<dbReference type="InterPro" id="IPR038718">
    <property type="entry name" value="SNF2-like_sf"/>
</dbReference>
<dbReference type="CDD" id="cd18793">
    <property type="entry name" value="SF2_C_SNF"/>
    <property type="match status" value="1"/>
</dbReference>
<dbReference type="VEuPathDB" id="FungiDB:B9J08_003534"/>
<dbReference type="GO" id="GO:0008270">
    <property type="term" value="F:zinc ion binding"/>
    <property type="evidence" value="ECO:0007669"/>
    <property type="project" value="UniProtKB-KW"/>
</dbReference>
<dbReference type="GO" id="GO:0000724">
    <property type="term" value="P:double-strand break repair via homologous recombination"/>
    <property type="evidence" value="ECO:0007669"/>
    <property type="project" value="TreeGrafter"/>
</dbReference>
<feature type="compositionally biased region" description="Basic and acidic residues" evidence="10">
    <location>
        <begin position="110"/>
        <end position="123"/>
    </location>
</feature>
<keyword evidence="5" id="KW-0378">Hydrolase</keyword>
<dbReference type="GO" id="GO:0004386">
    <property type="term" value="F:helicase activity"/>
    <property type="evidence" value="ECO:0007669"/>
    <property type="project" value="UniProtKB-KW"/>
</dbReference>
<dbReference type="InterPro" id="IPR014001">
    <property type="entry name" value="Helicase_ATP-bd"/>
</dbReference>
<dbReference type="VEuPathDB" id="FungiDB:CJJ09_000574"/>
<dbReference type="CDD" id="cd18008">
    <property type="entry name" value="DEXDc_SHPRH-like"/>
    <property type="match status" value="1"/>
</dbReference>
<dbReference type="PANTHER" id="PTHR45626">
    <property type="entry name" value="TRANSCRIPTION TERMINATION FACTOR 2-RELATED"/>
    <property type="match status" value="1"/>
</dbReference>
<dbReference type="InterPro" id="IPR001650">
    <property type="entry name" value="Helicase_C-like"/>
</dbReference>
<evidence type="ECO:0000256" key="3">
    <source>
        <dbReference type="ARBA" id="ARBA00022741"/>
    </source>
</evidence>
<reference evidence="15" key="1">
    <citation type="journal article" date="2015" name="BMC Genomics">
        <title>Draft genome of a commonly misdiagnosed multidrug resistant pathogen Candida auris.</title>
        <authorList>
            <person name="Chatterjee S."/>
            <person name="Alampalli S.V."/>
            <person name="Nageshan R.K."/>
            <person name="Chettiar S.T."/>
            <person name="Joshi S."/>
            <person name="Tatu U.S."/>
        </authorList>
    </citation>
    <scope>NUCLEOTIDE SEQUENCE [LARGE SCALE GENOMIC DNA]</scope>
    <source>
        <strain evidence="15">6684</strain>
    </source>
</reference>
<dbReference type="PROSITE" id="PS51194">
    <property type="entry name" value="HELICASE_CTER"/>
    <property type="match status" value="1"/>
</dbReference>
<evidence type="ECO:0000259" key="13">
    <source>
        <dbReference type="PROSITE" id="PS51194"/>
    </source>
</evidence>
<keyword evidence="3" id="KW-0547">Nucleotide-binding</keyword>
<dbReference type="VEuPathDB" id="FungiDB:CJJ07_001671"/>
<dbReference type="GO" id="GO:0008094">
    <property type="term" value="F:ATP-dependent activity, acting on DNA"/>
    <property type="evidence" value="ECO:0007669"/>
    <property type="project" value="TreeGrafter"/>
</dbReference>
<dbReference type="SUPFAM" id="SSF52540">
    <property type="entry name" value="P-loop containing nucleoside triphosphate hydrolases"/>
    <property type="match status" value="2"/>
</dbReference>
<keyword evidence="6" id="KW-0347">Helicase</keyword>
<dbReference type="GO" id="GO:0005634">
    <property type="term" value="C:nucleus"/>
    <property type="evidence" value="ECO:0007669"/>
    <property type="project" value="TreeGrafter"/>
</dbReference>
<keyword evidence="4 9" id="KW-0863">Zinc-finger</keyword>
<dbReference type="Pfam" id="PF00176">
    <property type="entry name" value="SNF2-rel_dom"/>
    <property type="match status" value="1"/>
</dbReference>
<evidence type="ECO:0000259" key="11">
    <source>
        <dbReference type="PROSITE" id="PS50089"/>
    </source>
</evidence>
<dbReference type="SMART" id="SM00487">
    <property type="entry name" value="DEXDc"/>
    <property type="match status" value="1"/>
</dbReference>
<evidence type="ECO:0000256" key="8">
    <source>
        <dbReference type="ARBA" id="ARBA00022840"/>
    </source>
</evidence>
<dbReference type="InterPro" id="IPR027417">
    <property type="entry name" value="P-loop_NTPase"/>
</dbReference>
<keyword evidence="8" id="KW-0067">ATP-binding</keyword>
<gene>
    <name evidence="14" type="ORF">QG37_07606</name>
</gene>
<dbReference type="InterPro" id="IPR001841">
    <property type="entry name" value="Znf_RING"/>
</dbReference>
<dbReference type="GO" id="GO:0016787">
    <property type="term" value="F:hydrolase activity"/>
    <property type="evidence" value="ECO:0007669"/>
    <property type="project" value="UniProtKB-KW"/>
</dbReference>
<dbReference type="GO" id="GO:0005737">
    <property type="term" value="C:cytoplasm"/>
    <property type="evidence" value="ECO:0007669"/>
    <property type="project" value="TreeGrafter"/>
</dbReference>
<evidence type="ECO:0000259" key="12">
    <source>
        <dbReference type="PROSITE" id="PS51192"/>
    </source>
</evidence>
<dbReference type="InterPro" id="IPR049730">
    <property type="entry name" value="SNF2/RAD54-like_C"/>
</dbReference>
<evidence type="ECO:0000313" key="14">
    <source>
        <dbReference type="EMBL" id="KND96118.1"/>
    </source>
</evidence>
<evidence type="ECO:0000256" key="1">
    <source>
        <dbReference type="ARBA" id="ARBA00007025"/>
    </source>
</evidence>
<dbReference type="InterPro" id="IPR017907">
    <property type="entry name" value="Znf_RING_CS"/>
</dbReference>
<dbReference type="CDD" id="cd23136">
    <property type="entry name" value="RING-HC_ULS1-like"/>
    <property type="match status" value="1"/>
</dbReference>
<dbReference type="AlphaFoldDB" id="A0A0L0NPY6"/>
<dbReference type="VEuPathDB" id="FungiDB:QG37_07606"/>
<feature type="compositionally biased region" description="Low complexity" evidence="10">
    <location>
        <begin position="127"/>
        <end position="137"/>
    </location>
</feature>
<evidence type="ECO:0000256" key="7">
    <source>
        <dbReference type="ARBA" id="ARBA00022833"/>
    </source>
</evidence>
<evidence type="ECO:0000256" key="5">
    <source>
        <dbReference type="ARBA" id="ARBA00022801"/>
    </source>
</evidence>
<dbReference type="GO" id="GO:0005524">
    <property type="term" value="F:ATP binding"/>
    <property type="evidence" value="ECO:0007669"/>
    <property type="project" value="UniProtKB-KW"/>
</dbReference>
<keyword evidence="7" id="KW-0862">Zinc</keyword>
<dbReference type="PROSITE" id="PS50089">
    <property type="entry name" value="ZF_RING_2"/>
    <property type="match status" value="1"/>
</dbReference>
<evidence type="ECO:0000256" key="10">
    <source>
        <dbReference type="SAM" id="MobiDB-lite"/>
    </source>
</evidence>
<feature type="domain" description="RING-type" evidence="11">
    <location>
        <begin position="834"/>
        <end position="881"/>
    </location>
</feature>
<dbReference type="VEuPathDB" id="FungiDB:CJI97_003608"/>
<dbReference type="VEuPathDB" id="FungiDB:CJI97_003607"/>
<dbReference type="InterPro" id="IPR013083">
    <property type="entry name" value="Znf_RING/FYVE/PHD"/>
</dbReference>
<evidence type="ECO:0000256" key="2">
    <source>
        <dbReference type="ARBA" id="ARBA00022723"/>
    </source>
</evidence>
<evidence type="ECO:0000256" key="6">
    <source>
        <dbReference type="ARBA" id="ARBA00022806"/>
    </source>
</evidence>
<sequence>MLVRSFDVIVVSSDDEEIQDSLDRELQAARSDVPRQLEVRHEESNRWWELLSQFDNEGNNLTQTTPLVESRGTKRAAEVDVSMLDEGSEPLANVPKRLPGLNGLAIGNSGEKERETNISDRKTTPTVDSDSVVVILSSDDEQPELDSVPVPEKDHSPVERPQIAENSYFEEKEPQLKAEALEVASDDLDSDDEIAVLSKEEAEKTGKFKPSTFISRHRPQVPLHRARGDPRGGADYRHLLANHQFNSPVPLLQPLGDPHQMEQDRRAEHYFATQTIEQLRAYESTLDAQLARFDGLRDSYLSQMKQAKERLETLPINLMEERSELIREIDSTLSDANVAIQRAKKIRRYKAVLHHVLVLKHSGGYMAPPGYPQQNFFNYNMPGYTGPHTQTSMTGFGGMTQNVYEDSVHLQELLKDVGNEEKVEGMAMTPSELNVSLLDHQRRGLFWLLNREKEEQGSILADDMGLGKTVQTIALIMANPSEDKNCKTTLIVGPVSLLRQWSAEFRAKVKMEYKPRVVFYHGADKKKVNTFIKMRRYDVVLTSYTTLASEYKLHYAKPIEEAMVSHGQNILPDRDLGGQTYESPFFTSNAQFYRVVLDEAQYIKNKVSQTSKATALLKSKHRLCLTGTPMQNNVDELYPILRFLKTRPYNDETKFKRDISVNMRSNNDEADEYDRNVSMKKLRAILLAIMLRRTKDSKVDGKPLIELPKKTVKNVSIRMDEEEAKAYKNLEAGIQKKAEKLLKKKHKNSHSNILTLLLRLRQACIHDILVEVGEMNAEENREGYGGVKNWKTMYALCLAISPEMKRRIAEDLLKNEKDLPVDVDDDDSDAQLTCPMCFDVVDLSSIVILHPCGHMICDGCVDSLFEQEGNEDGLVPCNTCRQSITEDALISYVVYNQVVNENLSFEELRAQYGTGMANKTTTAEKINKITHERGGFTLSAKMQRALDLIENVTKANTDEKVIVFSHFTGTFDLMAKALKDAGIRFLRYDGSMNIDLKNSTIRRFYLGTERVLLISLKAGNVGLTLTCANHVVIMDPFWNPFVEDQAMDRAHRFGQQKPVHVYKLLVTDSVEDRIINLQDRKKELVNSALDSTALKKSSALGRQELGYLFGLNAMT</sequence>
<feature type="domain" description="Helicase C-terminal" evidence="13">
    <location>
        <begin position="941"/>
        <end position="1100"/>
    </location>
</feature>
<evidence type="ECO:0000256" key="9">
    <source>
        <dbReference type="PROSITE-ProRule" id="PRU00175"/>
    </source>
</evidence>
<accession>A0A0L0NPY6</accession>
<dbReference type="InterPro" id="IPR000330">
    <property type="entry name" value="SNF2_N"/>
</dbReference>
<evidence type="ECO:0000313" key="15">
    <source>
        <dbReference type="Proteomes" id="UP000037122"/>
    </source>
</evidence>
<dbReference type="PROSITE" id="PS51192">
    <property type="entry name" value="HELICASE_ATP_BIND_1"/>
    <property type="match status" value="1"/>
</dbReference>
<dbReference type="Gene3D" id="3.40.50.10810">
    <property type="entry name" value="Tandem AAA-ATPase domain"/>
    <property type="match status" value="1"/>
</dbReference>
<organism evidence="14 15">
    <name type="scientific">Candidozyma auris</name>
    <name type="common">Yeast</name>
    <name type="synonym">Candida auris</name>
    <dbReference type="NCBI Taxonomy" id="498019"/>
    <lineage>
        <taxon>Eukaryota</taxon>
        <taxon>Fungi</taxon>
        <taxon>Dikarya</taxon>
        <taxon>Ascomycota</taxon>
        <taxon>Saccharomycotina</taxon>
        <taxon>Pichiomycetes</taxon>
        <taxon>Metschnikowiaceae</taxon>
        <taxon>Candidozyma</taxon>
    </lineage>
</organism>
<dbReference type="VEuPathDB" id="FungiDB:B9J08_003535"/>
<comment type="similarity">
    <text evidence="1">Belongs to the SNF2/RAD54 helicase family.</text>
</comment>
<feature type="domain" description="Helicase ATP-binding" evidence="12">
    <location>
        <begin position="449"/>
        <end position="647"/>
    </location>
</feature>
<dbReference type="Pfam" id="PF00271">
    <property type="entry name" value="Helicase_C"/>
    <property type="match status" value="1"/>
</dbReference>
<dbReference type="Proteomes" id="UP000037122">
    <property type="component" value="Unassembled WGS sequence"/>
</dbReference>
<name>A0A0L0NPY6_CANAR</name>
<proteinExistence type="inferred from homology"/>
<dbReference type="Gene3D" id="3.30.40.10">
    <property type="entry name" value="Zinc/RING finger domain, C3HC4 (zinc finger)"/>
    <property type="match status" value="1"/>
</dbReference>
<evidence type="ECO:0000256" key="4">
    <source>
        <dbReference type="ARBA" id="ARBA00022771"/>
    </source>
</evidence>
<protein>
    <submittedName>
        <fullName evidence="14">Uncharacterized protein</fullName>
    </submittedName>
</protein>
<comment type="caution">
    <text evidence="14">The sequence shown here is derived from an EMBL/GenBank/DDBJ whole genome shotgun (WGS) entry which is preliminary data.</text>
</comment>
<keyword evidence="2" id="KW-0479">Metal-binding</keyword>